<name>A0A2T2MZR3_CORCC</name>
<evidence type="ECO:0000313" key="2">
    <source>
        <dbReference type="EMBL" id="PSN58684.1"/>
    </source>
</evidence>
<dbReference type="Proteomes" id="UP000240883">
    <property type="component" value="Unassembled WGS sequence"/>
</dbReference>
<feature type="non-terminal residue" evidence="2">
    <location>
        <position position="144"/>
    </location>
</feature>
<evidence type="ECO:0000313" key="3">
    <source>
        <dbReference type="Proteomes" id="UP000240883"/>
    </source>
</evidence>
<proteinExistence type="predicted"/>
<feature type="transmembrane region" description="Helical" evidence="1">
    <location>
        <begin position="31"/>
        <end position="51"/>
    </location>
</feature>
<dbReference type="EMBL" id="KZ678220">
    <property type="protein sequence ID" value="PSN58684.1"/>
    <property type="molecule type" value="Genomic_DNA"/>
</dbReference>
<keyword evidence="1" id="KW-1133">Transmembrane helix</keyword>
<accession>A0A2T2MZR3</accession>
<reference evidence="2 3" key="1">
    <citation type="journal article" date="2018" name="Front. Microbiol.">
        <title>Genome-Wide Analysis of Corynespora cassiicola Leaf Fall Disease Putative Effectors.</title>
        <authorList>
            <person name="Lopez D."/>
            <person name="Ribeiro S."/>
            <person name="Label P."/>
            <person name="Fumanal B."/>
            <person name="Venisse J.S."/>
            <person name="Kohler A."/>
            <person name="de Oliveira R.R."/>
            <person name="Labutti K."/>
            <person name="Lipzen A."/>
            <person name="Lail K."/>
            <person name="Bauer D."/>
            <person name="Ohm R.A."/>
            <person name="Barry K.W."/>
            <person name="Spatafora J."/>
            <person name="Grigoriev I.V."/>
            <person name="Martin F.M."/>
            <person name="Pujade-Renaud V."/>
        </authorList>
    </citation>
    <scope>NUCLEOTIDE SEQUENCE [LARGE SCALE GENOMIC DNA]</scope>
    <source>
        <strain evidence="2 3">Philippines</strain>
    </source>
</reference>
<feature type="transmembrane region" description="Helical" evidence="1">
    <location>
        <begin position="58"/>
        <end position="79"/>
    </location>
</feature>
<organism evidence="2 3">
    <name type="scientific">Corynespora cassiicola Philippines</name>
    <dbReference type="NCBI Taxonomy" id="1448308"/>
    <lineage>
        <taxon>Eukaryota</taxon>
        <taxon>Fungi</taxon>
        <taxon>Dikarya</taxon>
        <taxon>Ascomycota</taxon>
        <taxon>Pezizomycotina</taxon>
        <taxon>Dothideomycetes</taxon>
        <taxon>Pleosporomycetidae</taxon>
        <taxon>Pleosporales</taxon>
        <taxon>Corynesporascaceae</taxon>
        <taxon>Corynespora</taxon>
    </lineage>
</organism>
<feature type="non-terminal residue" evidence="2">
    <location>
        <position position="1"/>
    </location>
</feature>
<sequence>ANVRRFSKMVDSHLQSTQLVRAIRIWNCARWTIWLAYIVTISTAPDIASLFREKNACLAYYSALHSRLAIASLISTKIWVEILGFIRSESDRRILKVPIGINAFTALFQMFVAIFFYVLSISGKDITKEAYQAILLVRSSLPLF</sequence>
<keyword evidence="1" id="KW-0812">Transmembrane</keyword>
<protein>
    <submittedName>
        <fullName evidence="2">Uncharacterized protein</fullName>
    </submittedName>
</protein>
<feature type="transmembrane region" description="Helical" evidence="1">
    <location>
        <begin position="99"/>
        <end position="119"/>
    </location>
</feature>
<keyword evidence="3" id="KW-1185">Reference proteome</keyword>
<gene>
    <name evidence="2" type="ORF">BS50DRAFT_447120</name>
</gene>
<dbReference type="OrthoDB" id="3777149at2759"/>
<dbReference type="AlphaFoldDB" id="A0A2T2MZR3"/>
<keyword evidence="1" id="KW-0472">Membrane</keyword>
<evidence type="ECO:0000256" key="1">
    <source>
        <dbReference type="SAM" id="Phobius"/>
    </source>
</evidence>